<dbReference type="CDD" id="cd03219">
    <property type="entry name" value="ABC_Mj1267_LivG_branched"/>
    <property type="match status" value="1"/>
</dbReference>
<evidence type="ECO:0000256" key="2">
    <source>
        <dbReference type="ARBA" id="ARBA00022475"/>
    </source>
</evidence>
<dbReference type="EMBL" id="RQXU01000032">
    <property type="protein sequence ID" value="RRH81196.1"/>
    <property type="molecule type" value="Genomic_DNA"/>
</dbReference>
<keyword evidence="3" id="KW-0547">Nucleotide-binding</keyword>
<dbReference type="PANTHER" id="PTHR45772:SF7">
    <property type="entry name" value="AMINO ACID ABC TRANSPORTER ATP-BINDING PROTEIN"/>
    <property type="match status" value="1"/>
</dbReference>
<evidence type="ECO:0000256" key="4">
    <source>
        <dbReference type="ARBA" id="ARBA00022840"/>
    </source>
</evidence>
<keyword evidence="4 7" id="KW-0067">ATP-binding</keyword>
<dbReference type="AlphaFoldDB" id="A0A3P3E5C0"/>
<accession>A0A3P3E5C0</accession>
<proteinExistence type="predicted"/>
<reference evidence="7 8" key="1">
    <citation type="submission" date="2018-11" db="EMBL/GenBank/DDBJ databases">
        <title>The genome of Variovorax sp T529.</title>
        <authorList>
            <person name="Gao J."/>
        </authorList>
    </citation>
    <scope>NUCLEOTIDE SEQUENCE [LARGE SCALE GENOMIC DNA]</scope>
    <source>
        <strain evidence="7 8">T529</strain>
    </source>
</reference>
<dbReference type="InterPro" id="IPR051120">
    <property type="entry name" value="ABC_AA/LPS_Transport"/>
</dbReference>
<dbReference type="PROSITE" id="PS50893">
    <property type="entry name" value="ABC_TRANSPORTER_2"/>
    <property type="match status" value="1"/>
</dbReference>
<dbReference type="Pfam" id="PF00005">
    <property type="entry name" value="ABC_tran"/>
    <property type="match status" value="1"/>
</dbReference>
<dbReference type="SUPFAM" id="SSF52540">
    <property type="entry name" value="P-loop containing nucleoside triphosphate hydrolases"/>
    <property type="match status" value="1"/>
</dbReference>
<feature type="domain" description="ABC transporter" evidence="6">
    <location>
        <begin position="37"/>
        <end position="270"/>
    </location>
</feature>
<dbReference type="GO" id="GO:0015188">
    <property type="term" value="F:L-isoleucine transmembrane transporter activity"/>
    <property type="evidence" value="ECO:0007669"/>
    <property type="project" value="TreeGrafter"/>
</dbReference>
<keyword evidence="2" id="KW-1003">Cell membrane</keyword>
<comment type="caution">
    <text evidence="7">The sequence shown here is derived from an EMBL/GenBank/DDBJ whole genome shotgun (WGS) entry which is preliminary data.</text>
</comment>
<dbReference type="GO" id="GO:1903805">
    <property type="term" value="P:L-valine import across plasma membrane"/>
    <property type="evidence" value="ECO:0007669"/>
    <property type="project" value="TreeGrafter"/>
</dbReference>
<keyword evidence="2" id="KW-0472">Membrane</keyword>
<dbReference type="InterPro" id="IPR003593">
    <property type="entry name" value="AAA+_ATPase"/>
</dbReference>
<dbReference type="Proteomes" id="UP000271590">
    <property type="component" value="Unassembled WGS sequence"/>
</dbReference>
<dbReference type="GO" id="GO:1903806">
    <property type="term" value="P:L-isoleucine import across plasma membrane"/>
    <property type="evidence" value="ECO:0007669"/>
    <property type="project" value="TreeGrafter"/>
</dbReference>
<feature type="region of interest" description="Disordered" evidence="5">
    <location>
        <begin position="1"/>
        <end position="27"/>
    </location>
</feature>
<dbReference type="InterPro" id="IPR027417">
    <property type="entry name" value="P-loop_NTPase"/>
</dbReference>
<evidence type="ECO:0000256" key="3">
    <source>
        <dbReference type="ARBA" id="ARBA00022741"/>
    </source>
</evidence>
<dbReference type="Gene3D" id="3.40.50.300">
    <property type="entry name" value="P-loop containing nucleotide triphosphate hydrolases"/>
    <property type="match status" value="1"/>
</dbReference>
<name>A0A3P3E5C0_9BURK</name>
<dbReference type="GO" id="GO:0005886">
    <property type="term" value="C:plasma membrane"/>
    <property type="evidence" value="ECO:0007669"/>
    <property type="project" value="TreeGrafter"/>
</dbReference>
<evidence type="ECO:0000259" key="6">
    <source>
        <dbReference type="PROSITE" id="PS50893"/>
    </source>
</evidence>
<dbReference type="GO" id="GO:0042941">
    <property type="term" value="P:D-alanine transmembrane transport"/>
    <property type="evidence" value="ECO:0007669"/>
    <property type="project" value="TreeGrafter"/>
</dbReference>
<dbReference type="GO" id="GO:0016887">
    <property type="term" value="F:ATP hydrolysis activity"/>
    <property type="evidence" value="ECO:0007669"/>
    <property type="project" value="InterPro"/>
</dbReference>
<organism evidence="7 8">
    <name type="scientific">Variovorax beijingensis</name>
    <dbReference type="NCBI Taxonomy" id="2496117"/>
    <lineage>
        <taxon>Bacteria</taxon>
        <taxon>Pseudomonadati</taxon>
        <taxon>Pseudomonadota</taxon>
        <taxon>Betaproteobacteria</taxon>
        <taxon>Burkholderiales</taxon>
        <taxon>Comamonadaceae</taxon>
        <taxon>Variovorax</taxon>
    </lineage>
</organism>
<dbReference type="GO" id="GO:0015192">
    <property type="term" value="F:L-phenylalanine transmembrane transporter activity"/>
    <property type="evidence" value="ECO:0007669"/>
    <property type="project" value="TreeGrafter"/>
</dbReference>
<evidence type="ECO:0000256" key="5">
    <source>
        <dbReference type="SAM" id="MobiDB-lite"/>
    </source>
</evidence>
<evidence type="ECO:0000256" key="1">
    <source>
        <dbReference type="ARBA" id="ARBA00022448"/>
    </source>
</evidence>
<dbReference type="GO" id="GO:0005524">
    <property type="term" value="F:ATP binding"/>
    <property type="evidence" value="ECO:0007669"/>
    <property type="project" value="UniProtKB-KW"/>
</dbReference>
<gene>
    <name evidence="7" type="ORF">EH244_29475</name>
</gene>
<sequence length="272" mass="29407">MGQGAEVQVRACDRGQQHGEDRASSGKTEDAVSKVLLSARGLQKAYGANVVTSDVDFDVSQGEALAILGPNGAGKTTLFNLISGDVVVDVGELTFDGRPLRRERPFERCRLGIGRTYQIPKPYAGMTTFENLLVAAMFGGRLDEAGASRHCAAVLEQCELRSKANIPAGQLTLLDRKRLELARALASRPKLLLLDEIAGGLTDEEADKLVQLVLDIKRQGVTVVWIEHVLRAVMAVADRVMVLDSGRKLTEGLPQEVMADPAVQRIYMGIEA</sequence>
<dbReference type="InterPro" id="IPR032823">
    <property type="entry name" value="BCA_ABC_TP_C"/>
</dbReference>
<evidence type="ECO:0000313" key="8">
    <source>
        <dbReference type="Proteomes" id="UP000271590"/>
    </source>
</evidence>
<dbReference type="InterPro" id="IPR003439">
    <property type="entry name" value="ABC_transporter-like_ATP-bd"/>
</dbReference>
<dbReference type="Pfam" id="PF12399">
    <property type="entry name" value="BCA_ABC_TP_C"/>
    <property type="match status" value="1"/>
</dbReference>
<feature type="compositionally biased region" description="Basic and acidic residues" evidence="5">
    <location>
        <begin position="11"/>
        <end position="27"/>
    </location>
</feature>
<dbReference type="SMART" id="SM00382">
    <property type="entry name" value="AAA"/>
    <property type="match status" value="1"/>
</dbReference>
<keyword evidence="1" id="KW-0813">Transport</keyword>
<dbReference type="GO" id="GO:0005304">
    <property type="term" value="F:L-valine transmembrane transporter activity"/>
    <property type="evidence" value="ECO:0007669"/>
    <property type="project" value="TreeGrafter"/>
</dbReference>
<protein>
    <submittedName>
        <fullName evidence="7">ABC transporter ATP-binding protein</fullName>
    </submittedName>
</protein>
<evidence type="ECO:0000313" key="7">
    <source>
        <dbReference type="EMBL" id="RRH81196.1"/>
    </source>
</evidence>
<dbReference type="GO" id="GO:0015808">
    <property type="term" value="P:L-alanine transport"/>
    <property type="evidence" value="ECO:0007669"/>
    <property type="project" value="TreeGrafter"/>
</dbReference>
<dbReference type="PANTHER" id="PTHR45772">
    <property type="entry name" value="CONSERVED COMPONENT OF ABC TRANSPORTER FOR NATURAL AMINO ACIDS-RELATED"/>
    <property type="match status" value="1"/>
</dbReference>